<feature type="compositionally biased region" description="Polar residues" evidence="1">
    <location>
        <begin position="407"/>
        <end position="435"/>
    </location>
</feature>
<evidence type="ECO:0000313" key="4">
    <source>
        <dbReference type="Proteomes" id="UP000019377"/>
    </source>
</evidence>
<feature type="transmembrane region" description="Helical" evidence="2">
    <location>
        <begin position="143"/>
        <end position="166"/>
    </location>
</feature>
<gene>
    <name evidence="3" type="ORF">PSEUBRA_SCAF14g01659</name>
</gene>
<proteinExistence type="predicted"/>
<feature type="region of interest" description="Disordered" evidence="1">
    <location>
        <begin position="399"/>
        <end position="470"/>
    </location>
</feature>
<name>V5EEI0_KALBG</name>
<dbReference type="HOGENOM" id="CLU_033579_0_0_1"/>
<evidence type="ECO:0000256" key="2">
    <source>
        <dbReference type="SAM" id="Phobius"/>
    </source>
</evidence>
<accession>V5EEI0</accession>
<keyword evidence="2" id="KW-0812">Transmembrane</keyword>
<protein>
    <submittedName>
        <fullName evidence="3">Uncharacterized protein</fullName>
    </submittedName>
</protein>
<evidence type="ECO:0000256" key="1">
    <source>
        <dbReference type="SAM" id="MobiDB-lite"/>
    </source>
</evidence>
<dbReference type="EMBL" id="KI545856">
    <property type="protein sequence ID" value="EST08906.1"/>
    <property type="molecule type" value="Genomic_DNA"/>
</dbReference>
<dbReference type="GeneID" id="27417452"/>
<dbReference type="AlphaFoldDB" id="V5EEI0"/>
<dbReference type="STRING" id="1365824.V5EEI0"/>
<dbReference type="eggNOG" id="ENOG502R3DE">
    <property type="taxonomic scope" value="Eukaryota"/>
</dbReference>
<feature type="transmembrane region" description="Helical" evidence="2">
    <location>
        <begin position="36"/>
        <end position="56"/>
    </location>
</feature>
<dbReference type="RefSeq" id="XP_016293895.1">
    <property type="nucleotide sequence ID" value="XM_016434845.1"/>
</dbReference>
<feature type="transmembrane region" description="Helical" evidence="2">
    <location>
        <begin position="77"/>
        <end position="103"/>
    </location>
</feature>
<keyword evidence="4" id="KW-1185">Reference proteome</keyword>
<dbReference type="OrthoDB" id="2549796at2759"/>
<evidence type="ECO:0000313" key="3">
    <source>
        <dbReference type="EMBL" id="EST08906.1"/>
    </source>
</evidence>
<dbReference type="Proteomes" id="UP000019377">
    <property type="component" value="Unassembled WGS sequence"/>
</dbReference>
<organism evidence="3 4">
    <name type="scientific">Kalmanozyma brasiliensis (strain GHG001)</name>
    <name type="common">Yeast</name>
    <name type="synonym">Pseudozyma brasiliensis</name>
    <dbReference type="NCBI Taxonomy" id="1365824"/>
    <lineage>
        <taxon>Eukaryota</taxon>
        <taxon>Fungi</taxon>
        <taxon>Dikarya</taxon>
        <taxon>Basidiomycota</taxon>
        <taxon>Ustilaginomycotina</taxon>
        <taxon>Ustilaginomycetes</taxon>
        <taxon>Ustilaginales</taxon>
        <taxon>Ustilaginaceae</taxon>
        <taxon>Kalmanozyma</taxon>
    </lineage>
</organism>
<reference evidence="4" key="1">
    <citation type="journal article" date="2013" name="Genome Announc.">
        <title>Draft genome sequence of Pseudozyma brasiliensis sp. nov. strain GHG001, a high producer of endo-1,4-xylanase isolated from an insect pest of sugarcane.</title>
        <authorList>
            <person name="Oliveira J.V.D.C."/>
            <person name="dos Santos R.A.C."/>
            <person name="Borges T.A."/>
            <person name="Riano-Pachon D.M."/>
            <person name="Goldman G.H."/>
        </authorList>
    </citation>
    <scope>NUCLEOTIDE SEQUENCE [LARGE SCALE GENOMIC DNA]</scope>
    <source>
        <strain evidence="4">GHG001</strain>
    </source>
</reference>
<keyword evidence="2" id="KW-0472">Membrane</keyword>
<keyword evidence="2" id="KW-1133">Transmembrane helix</keyword>
<feature type="transmembrane region" description="Helical" evidence="2">
    <location>
        <begin position="109"/>
        <end position="131"/>
    </location>
</feature>
<sequence length="470" mass="51375">MSPVASSLVPSVDVPAVAIPAPEIIFNVLPPADGKSALILLFLYCISLGAVLMELCNHIQYDIQLIRKPGWTEPAKLASRLAYLLCRILPPTCSLMFIFYLSLKDQDCGAVALALDTLTMFLLDAVMLIFLQRTMALYAWKRSIVVPLTIYYIVLLAASAVSVPFWGVGYHIPTTRFCAFNTRRHETQTIVSNLIYKCLSMGLDLTLLLLTLHRLLDGGLASVWRRSKGQRHIPGLKGQGISSFLIRQGFHFYVLQLVSDIFLVVAWFSFKEMTYQGLGAPVMYAIPPIAATAAFRDIGARASAVAGRQTQRVNEIMDSTSSPSSNHVGMRVTHATVPAGLHDPNFKASPATSGAAHPGRTTRIMWGSKTAPFSRSHHYPTEANNHGIRVTVGTVSRTEDVDRDWNHNSPRYSSDNADTIEMSRQQRANSSTSHGSLKGDGMTEESGEDSAGLGFDEIQVPTLARGPAGQ</sequence>